<dbReference type="Ensembl" id="ENSCINT00000035071.1">
    <property type="protein sequence ID" value="ENSCINP00000033864.1"/>
    <property type="gene ID" value="ENSCING00000019326.1"/>
</dbReference>
<dbReference type="Proteomes" id="UP000008144">
    <property type="component" value="Unassembled WGS sequence"/>
</dbReference>
<dbReference type="InParanoid" id="H2XW30"/>
<proteinExistence type="predicted"/>
<sequence>MKMIWKQMMLKTNSLNQTQSICEELQETKAQLALMQAELTASRRSSSCKRGIPSTKGESCSRSCYLQI</sequence>
<name>H2XW30_CIOIN</name>
<evidence type="ECO:0000313" key="2">
    <source>
        <dbReference type="Proteomes" id="UP000008144"/>
    </source>
</evidence>
<reference evidence="2" key="1">
    <citation type="journal article" date="2002" name="Science">
        <title>The draft genome of Ciona intestinalis: insights into chordate and vertebrate origins.</title>
        <authorList>
            <person name="Dehal P."/>
            <person name="Satou Y."/>
            <person name="Campbell R.K."/>
            <person name="Chapman J."/>
            <person name="Degnan B."/>
            <person name="De Tomaso A."/>
            <person name="Davidson B."/>
            <person name="Di Gregorio A."/>
            <person name="Gelpke M."/>
            <person name="Goodstein D.M."/>
            <person name="Harafuji N."/>
            <person name="Hastings K.E."/>
            <person name="Ho I."/>
            <person name="Hotta K."/>
            <person name="Huang W."/>
            <person name="Kawashima T."/>
            <person name="Lemaire P."/>
            <person name="Martinez D."/>
            <person name="Meinertzhagen I.A."/>
            <person name="Necula S."/>
            <person name="Nonaka M."/>
            <person name="Putnam N."/>
            <person name="Rash S."/>
            <person name="Saiga H."/>
            <person name="Satake M."/>
            <person name="Terry A."/>
            <person name="Yamada L."/>
            <person name="Wang H.G."/>
            <person name="Awazu S."/>
            <person name="Azumi K."/>
            <person name="Boore J."/>
            <person name="Branno M."/>
            <person name="Chin-Bow S."/>
            <person name="DeSantis R."/>
            <person name="Doyle S."/>
            <person name="Francino P."/>
            <person name="Keys D.N."/>
            <person name="Haga S."/>
            <person name="Hayashi H."/>
            <person name="Hino K."/>
            <person name="Imai K.S."/>
            <person name="Inaba K."/>
            <person name="Kano S."/>
            <person name="Kobayashi K."/>
            <person name="Kobayashi M."/>
            <person name="Lee B.I."/>
            <person name="Makabe K.W."/>
            <person name="Manohar C."/>
            <person name="Matassi G."/>
            <person name="Medina M."/>
            <person name="Mochizuki Y."/>
            <person name="Mount S."/>
            <person name="Morishita T."/>
            <person name="Miura S."/>
            <person name="Nakayama A."/>
            <person name="Nishizaka S."/>
            <person name="Nomoto H."/>
            <person name="Ohta F."/>
            <person name="Oishi K."/>
            <person name="Rigoutsos I."/>
            <person name="Sano M."/>
            <person name="Sasaki A."/>
            <person name="Sasakura Y."/>
            <person name="Shoguchi E."/>
            <person name="Shin-i T."/>
            <person name="Spagnuolo A."/>
            <person name="Stainier D."/>
            <person name="Suzuki M.M."/>
            <person name="Tassy O."/>
            <person name="Takatori N."/>
            <person name="Tokuoka M."/>
            <person name="Yagi K."/>
            <person name="Yoshizaki F."/>
            <person name="Wada S."/>
            <person name="Zhang C."/>
            <person name="Hyatt P.D."/>
            <person name="Larimer F."/>
            <person name="Detter C."/>
            <person name="Doggett N."/>
            <person name="Glavina T."/>
            <person name="Hawkins T."/>
            <person name="Richardson P."/>
            <person name="Lucas S."/>
            <person name="Kohara Y."/>
            <person name="Levine M."/>
            <person name="Satoh N."/>
            <person name="Rokhsar D.S."/>
        </authorList>
    </citation>
    <scope>NUCLEOTIDE SEQUENCE [LARGE SCALE GENOMIC DNA]</scope>
</reference>
<reference evidence="1" key="3">
    <citation type="submission" date="2025-09" db="UniProtKB">
        <authorList>
            <consortium name="Ensembl"/>
        </authorList>
    </citation>
    <scope>IDENTIFICATION</scope>
</reference>
<protein>
    <submittedName>
        <fullName evidence="1">Uncharacterized protein</fullName>
    </submittedName>
</protein>
<dbReference type="HOGENOM" id="CLU_2793233_0_0_1"/>
<evidence type="ECO:0000313" key="1">
    <source>
        <dbReference type="Ensembl" id="ENSCINP00000033864.1"/>
    </source>
</evidence>
<reference evidence="1" key="2">
    <citation type="submission" date="2025-08" db="UniProtKB">
        <authorList>
            <consortium name="Ensembl"/>
        </authorList>
    </citation>
    <scope>IDENTIFICATION</scope>
</reference>
<dbReference type="AlphaFoldDB" id="H2XW30"/>
<keyword evidence="2" id="KW-1185">Reference proteome</keyword>
<accession>H2XW30</accession>
<organism evidence="1 2">
    <name type="scientific">Ciona intestinalis</name>
    <name type="common">Transparent sea squirt</name>
    <name type="synonym">Ascidia intestinalis</name>
    <dbReference type="NCBI Taxonomy" id="7719"/>
    <lineage>
        <taxon>Eukaryota</taxon>
        <taxon>Metazoa</taxon>
        <taxon>Chordata</taxon>
        <taxon>Tunicata</taxon>
        <taxon>Ascidiacea</taxon>
        <taxon>Phlebobranchia</taxon>
        <taxon>Cionidae</taxon>
        <taxon>Ciona</taxon>
    </lineage>
</organism>